<evidence type="ECO:0000313" key="1">
    <source>
        <dbReference type="EMBL" id="GAJ16045.1"/>
    </source>
</evidence>
<gene>
    <name evidence="1" type="ORF">S12H4_44673</name>
</gene>
<organism evidence="1">
    <name type="scientific">marine sediment metagenome</name>
    <dbReference type="NCBI Taxonomy" id="412755"/>
    <lineage>
        <taxon>unclassified sequences</taxon>
        <taxon>metagenomes</taxon>
        <taxon>ecological metagenomes</taxon>
    </lineage>
</organism>
<sequence>ANSIELNRVIVAGGEATAITDKRLFLANVMVGLDDAKTATPTKNQVYIATDTEKLYICFVDDTWDQVIPYPNTVTKTGDFTAGKIVKISNASGIVEQGTNTDIEVAESVTKKHEHDNKTELDKITIGDHDVKTDNPHTVTKTQVDLGNVENLKVKLDATSAPTVNDDVNEGYSVGSQWIDVNSLRAYLCFDNEEGAAVWKEITVPAE</sequence>
<dbReference type="AlphaFoldDB" id="X1VX36"/>
<name>X1VX36_9ZZZZ</name>
<reference evidence="1" key="1">
    <citation type="journal article" date="2014" name="Front. Microbiol.">
        <title>High frequency of phylogenetically diverse reductive dehalogenase-homologous genes in deep subseafloor sedimentary metagenomes.</title>
        <authorList>
            <person name="Kawai M."/>
            <person name="Futagami T."/>
            <person name="Toyoda A."/>
            <person name="Takaki Y."/>
            <person name="Nishi S."/>
            <person name="Hori S."/>
            <person name="Arai W."/>
            <person name="Tsubouchi T."/>
            <person name="Morono Y."/>
            <person name="Uchiyama I."/>
            <person name="Ito T."/>
            <person name="Fujiyama A."/>
            <person name="Inagaki F."/>
            <person name="Takami H."/>
        </authorList>
    </citation>
    <scope>NUCLEOTIDE SEQUENCE</scope>
    <source>
        <strain evidence="1">Expedition CK06-06</strain>
    </source>
</reference>
<dbReference type="EMBL" id="BARW01027547">
    <property type="protein sequence ID" value="GAJ16045.1"/>
    <property type="molecule type" value="Genomic_DNA"/>
</dbReference>
<accession>X1VX36</accession>
<proteinExistence type="predicted"/>
<protein>
    <submittedName>
        <fullName evidence="1">Uncharacterized protein</fullName>
    </submittedName>
</protein>
<feature type="non-terminal residue" evidence="1">
    <location>
        <position position="1"/>
    </location>
</feature>
<comment type="caution">
    <text evidence="1">The sequence shown here is derived from an EMBL/GenBank/DDBJ whole genome shotgun (WGS) entry which is preliminary data.</text>
</comment>